<organism evidence="1 2">
    <name type="scientific">Zophobas morio</name>
    <dbReference type="NCBI Taxonomy" id="2755281"/>
    <lineage>
        <taxon>Eukaryota</taxon>
        <taxon>Metazoa</taxon>
        <taxon>Ecdysozoa</taxon>
        <taxon>Arthropoda</taxon>
        <taxon>Hexapoda</taxon>
        <taxon>Insecta</taxon>
        <taxon>Pterygota</taxon>
        <taxon>Neoptera</taxon>
        <taxon>Endopterygota</taxon>
        <taxon>Coleoptera</taxon>
        <taxon>Polyphaga</taxon>
        <taxon>Cucujiformia</taxon>
        <taxon>Tenebrionidae</taxon>
        <taxon>Zophobas</taxon>
    </lineage>
</organism>
<name>A0AA38HFI0_9CUCU</name>
<evidence type="ECO:0000313" key="2">
    <source>
        <dbReference type="Proteomes" id="UP001168821"/>
    </source>
</evidence>
<proteinExistence type="predicted"/>
<sequence length="93" mass="10116">MKLLLEKTKEEVNYMPKNLENAIKVTDGNMQKVMDALSEGKTVICALEKGPMVEQTLASGFSEYMNAHYELLEEGGDYGVCGCGKPANILVAA</sequence>
<gene>
    <name evidence="1" type="ORF">Zmor_016300</name>
</gene>
<accession>A0AA38HFI0</accession>
<protein>
    <submittedName>
        <fullName evidence="1">Uncharacterized protein</fullName>
    </submittedName>
</protein>
<keyword evidence="2" id="KW-1185">Reference proteome</keyword>
<dbReference type="Proteomes" id="UP001168821">
    <property type="component" value="Unassembled WGS sequence"/>
</dbReference>
<reference evidence="1" key="1">
    <citation type="journal article" date="2023" name="G3 (Bethesda)">
        <title>Whole genome assemblies of Zophobas morio and Tenebrio molitor.</title>
        <authorList>
            <person name="Kaur S."/>
            <person name="Stinson S.A."/>
            <person name="diCenzo G.C."/>
        </authorList>
    </citation>
    <scope>NUCLEOTIDE SEQUENCE</scope>
    <source>
        <strain evidence="1">QUZm001</strain>
    </source>
</reference>
<dbReference type="AlphaFoldDB" id="A0AA38HFI0"/>
<evidence type="ECO:0000313" key="1">
    <source>
        <dbReference type="EMBL" id="KAJ3615589.1"/>
    </source>
</evidence>
<comment type="caution">
    <text evidence="1">The sequence shown here is derived from an EMBL/GenBank/DDBJ whole genome shotgun (WGS) entry which is preliminary data.</text>
</comment>
<dbReference type="EMBL" id="JALNTZ010004032">
    <property type="protein sequence ID" value="KAJ3615589.1"/>
    <property type="molecule type" value="Genomic_DNA"/>
</dbReference>